<dbReference type="EMBL" id="OU900098">
    <property type="protein sequence ID" value="CAG9861980.1"/>
    <property type="molecule type" value="Genomic_DNA"/>
</dbReference>
<name>A0A9N9TWQ0_PHYSR</name>
<keyword evidence="5" id="KW-1185">Reference proteome</keyword>
<gene>
    <name evidence="4" type="ORF">PHYEVI_LOCUS8303</name>
</gene>
<dbReference type="OrthoDB" id="5977855at2759"/>
<evidence type="ECO:0000313" key="5">
    <source>
        <dbReference type="Proteomes" id="UP001153712"/>
    </source>
</evidence>
<protein>
    <submittedName>
        <fullName evidence="4">Uncharacterized protein</fullName>
    </submittedName>
</protein>
<keyword evidence="2" id="KW-1133">Transmembrane helix</keyword>
<feature type="region of interest" description="Disordered" evidence="1">
    <location>
        <begin position="403"/>
        <end position="474"/>
    </location>
</feature>
<evidence type="ECO:0000313" key="4">
    <source>
        <dbReference type="EMBL" id="CAG9861980.1"/>
    </source>
</evidence>
<reference evidence="4" key="1">
    <citation type="submission" date="2022-01" db="EMBL/GenBank/DDBJ databases">
        <authorList>
            <person name="King R."/>
        </authorList>
    </citation>
    <scope>NUCLEOTIDE SEQUENCE</scope>
</reference>
<dbReference type="Proteomes" id="UP001153712">
    <property type="component" value="Chromosome 5"/>
</dbReference>
<keyword evidence="3" id="KW-0732">Signal</keyword>
<keyword evidence="2" id="KW-0472">Membrane</keyword>
<feature type="transmembrane region" description="Helical" evidence="2">
    <location>
        <begin position="292"/>
        <end position="315"/>
    </location>
</feature>
<proteinExistence type="predicted"/>
<evidence type="ECO:0000256" key="2">
    <source>
        <dbReference type="SAM" id="Phobius"/>
    </source>
</evidence>
<dbReference type="AlphaFoldDB" id="A0A9N9TWQ0"/>
<keyword evidence="2" id="KW-0812">Transmembrane</keyword>
<feature type="compositionally biased region" description="Acidic residues" evidence="1">
    <location>
        <begin position="420"/>
        <end position="448"/>
    </location>
</feature>
<feature type="chain" id="PRO_5040514561" evidence="3">
    <location>
        <begin position="18"/>
        <end position="474"/>
    </location>
</feature>
<feature type="compositionally biased region" description="Basic and acidic residues" evidence="1">
    <location>
        <begin position="449"/>
        <end position="468"/>
    </location>
</feature>
<accession>A0A9N9TWQ0</accession>
<organism evidence="4 5">
    <name type="scientific">Phyllotreta striolata</name>
    <name type="common">Striped flea beetle</name>
    <name type="synonym">Crioceris striolata</name>
    <dbReference type="NCBI Taxonomy" id="444603"/>
    <lineage>
        <taxon>Eukaryota</taxon>
        <taxon>Metazoa</taxon>
        <taxon>Ecdysozoa</taxon>
        <taxon>Arthropoda</taxon>
        <taxon>Hexapoda</taxon>
        <taxon>Insecta</taxon>
        <taxon>Pterygota</taxon>
        <taxon>Neoptera</taxon>
        <taxon>Endopterygota</taxon>
        <taxon>Coleoptera</taxon>
        <taxon>Polyphaga</taxon>
        <taxon>Cucujiformia</taxon>
        <taxon>Chrysomeloidea</taxon>
        <taxon>Chrysomelidae</taxon>
        <taxon>Galerucinae</taxon>
        <taxon>Alticini</taxon>
        <taxon>Phyllotreta</taxon>
    </lineage>
</organism>
<feature type="signal peptide" evidence="3">
    <location>
        <begin position="1"/>
        <end position="17"/>
    </location>
</feature>
<evidence type="ECO:0000256" key="3">
    <source>
        <dbReference type="SAM" id="SignalP"/>
    </source>
</evidence>
<evidence type="ECO:0000256" key="1">
    <source>
        <dbReference type="SAM" id="MobiDB-lite"/>
    </source>
</evidence>
<sequence>MFTHVQVILLTLAVIYSTNDIDITDSGILPIEEDDMAIIFYLTVKNQCDKNLEITIAMNECCDLSKPEENNNCNMYLIGGYMGVLKAQETRNVTLINPNMYTYFRKGTCSISVIYRSSKFERIVTKIVDFQTNSTEEGRDICPTCDTDPTDNCNQVDCVIKYFGEKSYFNPSTKECESVPVCVDNPAYHELIAYSWLTNNCMNLNNTITKYDLEYLENNMADSSDGDAVTFTNVICHHGDLSADGDCQCSGTWRTSLFEDDVYEPSLFLYHMCNIEPGGWNCVNRNRIEATALIIAILSFTVATKVLILMCLLNWCYKYFRKAKKPVVCAEDPDDCAKSFVLSESSKRSSNRCVCGDFKKAKFDSSNQKNADVAYYPGGRGAAEFRIKSDYCVHLSQSSTNETADTFESESDAASCSETSDYEIDFSGDEEENERIEGQENDSTEEIEDSKKDESDRKIKFHEGENARKAGSNV</sequence>